<evidence type="ECO:0000256" key="4">
    <source>
        <dbReference type="ARBA" id="ARBA00022729"/>
    </source>
</evidence>
<evidence type="ECO:0000256" key="7">
    <source>
        <dbReference type="ARBA" id="ARBA00023235"/>
    </source>
</evidence>
<dbReference type="PRINTS" id="PR00421">
    <property type="entry name" value="THIOREDOXIN"/>
</dbReference>
<dbReference type="SUPFAM" id="SSF47933">
    <property type="entry name" value="ERP29 C domain-like"/>
    <property type="match status" value="1"/>
</dbReference>
<comment type="similarity">
    <text evidence="2 9">Belongs to the protein disulfide isomerase family.</text>
</comment>
<evidence type="ECO:0000256" key="9">
    <source>
        <dbReference type="RuleBase" id="RU004208"/>
    </source>
</evidence>
<evidence type="ECO:0000256" key="6">
    <source>
        <dbReference type="ARBA" id="ARBA00023157"/>
    </source>
</evidence>
<dbReference type="CDD" id="cd02998">
    <property type="entry name" value="PDI_a_ERp38"/>
    <property type="match status" value="1"/>
</dbReference>
<organism evidence="12">
    <name type="scientific">Aplanochytrium stocchinoi</name>
    <dbReference type="NCBI Taxonomy" id="215587"/>
    <lineage>
        <taxon>Eukaryota</taxon>
        <taxon>Sar</taxon>
        <taxon>Stramenopiles</taxon>
        <taxon>Bigyra</taxon>
        <taxon>Labyrinthulomycetes</taxon>
        <taxon>Thraustochytrida</taxon>
        <taxon>Thraustochytriidae</taxon>
        <taxon>Aplanochytrium</taxon>
    </lineage>
</organism>
<dbReference type="InterPro" id="IPR036356">
    <property type="entry name" value="ERp29_C_sf"/>
</dbReference>
<dbReference type="Gene3D" id="1.20.1150.12">
    <property type="entry name" value="Endoplasmic reticulum resident protein 29, C-terminal domain"/>
    <property type="match status" value="1"/>
</dbReference>
<evidence type="ECO:0000256" key="5">
    <source>
        <dbReference type="ARBA" id="ARBA00022737"/>
    </source>
</evidence>
<dbReference type="GO" id="GO:0005783">
    <property type="term" value="C:endoplasmic reticulum"/>
    <property type="evidence" value="ECO:0007669"/>
    <property type="project" value="TreeGrafter"/>
</dbReference>
<evidence type="ECO:0000256" key="1">
    <source>
        <dbReference type="ARBA" id="ARBA00001182"/>
    </source>
</evidence>
<dbReference type="EMBL" id="HBIN01012064">
    <property type="protein sequence ID" value="CAE0438848.1"/>
    <property type="molecule type" value="Transcribed_RNA"/>
</dbReference>
<dbReference type="InterPro" id="IPR005788">
    <property type="entry name" value="PDI_thioredoxin-like_dom"/>
</dbReference>
<dbReference type="InterPro" id="IPR013766">
    <property type="entry name" value="Thioredoxin_domain"/>
</dbReference>
<sequence>MKVCTGIVALMLTTLMVKADDVVELTESNFDDLVISSGKNSLVKFYAPWCGHCKKLAPVYEELAGEYKDSGSVQIGHIDCTVHQGICTKYGVTGYPTLKYFKDGDSEGTAYQSGRDLVSLKKFVEDELEISCLVSEIASCTEKEQNYFNKWNEKGKDKMASELERLQKMTSKQMKNDLKQWLFARINILKQATA</sequence>
<reference evidence="12" key="1">
    <citation type="submission" date="2021-01" db="EMBL/GenBank/DDBJ databases">
        <authorList>
            <person name="Corre E."/>
            <person name="Pelletier E."/>
            <person name="Niang G."/>
            <person name="Scheremetjew M."/>
            <person name="Finn R."/>
            <person name="Kale V."/>
            <person name="Holt S."/>
            <person name="Cochrane G."/>
            <person name="Meng A."/>
            <person name="Brown T."/>
            <person name="Cohen L."/>
        </authorList>
    </citation>
    <scope>NUCLEOTIDE SEQUENCE</scope>
    <source>
        <strain evidence="12">GSBS06</strain>
    </source>
</reference>
<dbReference type="GO" id="GO:0006457">
    <property type="term" value="P:protein folding"/>
    <property type="evidence" value="ECO:0007669"/>
    <property type="project" value="TreeGrafter"/>
</dbReference>
<dbReference type="SUPFAM" id="SSF52833">
    <property type="entry name" value="Thioredoxin-like"/>
    <property type="match status" value="1"/>
</dbReference>
<protein>
    <recommendedName>
        <fullName evidence="3">protein disulfide-isomerase</fullName>
        <ecNumber evidence="3">5.3.4.1</ecNumber>
    </recommendedName>
</protein>
<feature type="signal peptide" evidence="10">
    <location>
        <begin position="1"/>
        <end position="19"/>
    </location>
</feature>
<keyword evidence="4 10" id="KW-0732">Signal</keyword>
<dbReference type="Pfam" id="PF00085">
    <property type="entry name" value="Thioredoxin"/>
    <property type="match status" value="1"/>
</dbReference>
<dbReference type="FunFam" id="3.40.30.10:FF:000032">
    <property type="entry name" value="Protein disulfide-isomerase A6 homolog"/>
    <property type="match status" value="1"/>
</dbReference>
<evidence type="ECO:0000313" key="12">
    <source>
        <dbReference type="EMBL" id="CAE0438848.1"/>
    </source>
</evidence>
<keyword evidence="5" id="KW-0677">Repeat</keyword>
<dbReference type="InterPro" id="IPR017937">
    <property type="entry name" value="Thioredoxin_CS"/>
</dbReference>
<dbReference type="PROSITE" id="PS00194">
    <property type="entry name" value="THIOREDOXIN_1"/>
    <property type="match status" value="1"/>
</dbReference>
<dbReference type="InterPro" id="IPR036249">
    <property type="entry name" value="Thioredoxin-like_sf"/>
</dbReference>
<keyword evidence="7" id="KW-0413">Isomerase</keyword>
<gene>
    <name evidence="12" type="ORF">ASTO00021_LOCUS9070</name>
</gene>
<evidence type="ECO:0000256" key="3">
    <source>
        <dbReference type="ARBA" id="ARBA00012723"/>
    </source>
</evidence>
<feature type="domain" description="Thioredoxin" evidence="11">
    <location>
        <begin position="1"/>
        <end position="129"/>
    </location>
</feature>
<keyword evidence="6" id="KW-1015">Disulfide bond</keyword>
<dbReference type="GO" id="GO:0003756">
    <property type="term" value="F:protein disulfide isomerase activity"/>
    <property type="evidence" value="ECO:0007669"/>
    <property type="project" value="UniProtKB-EC"/>
</dbReference>
<dbReference type="Gene3D" id="3.40.30.10">
    <property type="entry name" value="Glutaredoxin"/>
    <property type="match status" value="1"/>
</dbReference>
<feature type="chain" id="PRO_5031343790" description="protein disulfide-isomerase" evidence="10">
    <location>
        <begin position="20"/>
        <end position="194"/>
    </location>
</feature>
<accession>A0A7S3PE37</accession>
<dbReference type="InterPro" id="IPR051063">
    <property type="entry name" value="PDI"/>
</dbReference>
<evidence type="ECO:0000256" key="10">
    <source>
        <dbReference type="SAM" id="SignalP"/>
    </source>
</evidence>
<keyword evidence="8" id="KW-0676">Redox-active center</keyword>
<dbReference type="PROSITE" id="PS51352">
    <property type="entry name" value="THIOREDOXIN_2"/>
    <property type="match status" value="1"/>
</dbReference>
<comment type="catalytic activity">
    <reaction evidence="1">
        <text>Catalyzes the rearrangement of -S-S- bonds in proteins.</text>
        <dbReference type="EC" id="5.3.4.1"/>
    </reaction>
</comment>
<dbReference type="PANTHER" id="PTHR45672">
    <property type="entry name" value="PROTEIN DISULFIDE-ISOMERASE C17H9.14C-RELATED"/>
    <property type="match status" value="1"/>
</dbReference>
<dbReference type="PANTHER" id="PTHR45672:SF3">
    <property type="entry name" value="THIOREDOXIN DOMAIN-CONTAINING PROTEIN 5"/>
    <property type="match status" value="1"/>
</dbReference>
<evidence type="ECO:0000256" key="8">
    <source>
        <dbReference type="ARBA" id="ARBA00023284"/>
    </source>
</evidence>
<evidence type="ECO:0000256" key="2">
    <source>
        <dbReference type="ARBA" id="ARBA00006347"/>
    </source>
</evidence>
<dbReference type="EC" id="5.3.4.1" evidence="3"/>
<dbReference type="AlphaFoldDB" id="A0A7S3PE37"/>
<proteinExistence type="inferred from homology"/>
<name>A0A7S3PE37_9STRA</name>
<dbReference type="NCBIfam" id="TIGR01126">
    <property type="entry name" value="pdi_dom"/>
    <property type="match status" value="1"/>
</dbReference>
<evidence type="ECO:0000259" key="11">
    <source>
        <dbReference type="PROSITE" id="PS51352"/>
    </source>
</evidence>